<dbReference type="PANTHER" id="PTHR28259">
    <property type="entry name" value="FLUORIDE EXPORT PROTEIN 1-RELATED"/>
    <property type="match status" value="1"/>
</dbReference>
<dbReference type="GO" id="GO:0062054">
    <property type="term" value="F:fluoride channel activity"/>
    <property type="evidence" value="ECO:0007669"/>
    <property type="project" value="UniProtKB-UniRule"/>
</dbReference>
<dbReference type="Proteomes" id="UP000051256">
    <property type="component" value="Unassembled WGS sequence"/>
</dbReference>
<keyword evidence="6 10" id="KW-0407">Ion channel</keyword>
<evidence type="ECO:0000256" key="2">
    <source>
        <dbReference type="ARBA" id="ARBA00022475"/>
    </source>
</evidence>
<comment type="catalytic activity">
    <reaction evidence="8">
        <text>fluoride(in) = fluoride(out)</text>
        <dbReference type="Rhea" id="RHEA:76159"/>
        <dbReference type="ChEBI" id="CHEBI:17051"/>
    </reaction>
    <physiologicalReaction direction="left-to-right" evidence="8">
        <dbReference type="Rhea" id="RHEA:76160"/>
    </physiologicalReaction>
</comment>
<feature type="transmembrane region" description="Helical" evidence="10">
    <location>
        <begin position="29"/>
        <end position="48"/>
    </location>
</feature>
<dbReference type="Pfam" id="PF02537">
    <property type="entry name" value="CRCB"/>
    <property type="match status" value="1"/>
</dbReference>
<organism evidence="11 12">
    <name type="scientific">Lentilactobacillus senioris DSM 24302 = JCM 17472</name>
    <dbReference type="NCBI Taxonomy" id="1423802"/>
    <lineage>
        <taxon>Bacteria</taxon>
        <taxon>Bacillati</taxon>
        <taxon>Bacillota</taxon>
        <taxon>Bacilli</taxon>
        <taxon>Lactobacillales</taxon>
        <taxon>Lactobacillaceae</taxon>
        <taxon>Lentilactobacillus</taxon>
    </lineage>
</organism>
<proteinExistence type="inferred from homology"/>
<evidence type="ECO:0000256" key="7">
    <source>
        <dbReference type="ARBA" id="ARBA00035120"/>
    </source>
</evidence>
<evidence type="ECO:0000256" key="6">
    <source>
        <dbReference type="ARBA" id="ARBA00023303"/>
    </source>
</evidence>
<dbReference type="GO" id="GO:0140114">
    <property type="term" value="P:cellular detoxification of fluoride"/>
    <property type="evidence" value="ECO:0007669"/>
    <property type="project" value="UniProtKB-UniRule"/>
</dbReference>
<dbReference type="GO" id="GO:0046872">
    <property type="term" value="F:metal ion binding"/>
    <property type="evidence" value="ECO:0007669"/>
    <property type="project" value="UniProtKB-KW"/>
</dbReference>
<evidence type="ECO:0000256" key="1">
    <source>
        <dbReference type="ARBA" id="ARBA00004651"/>
    </source>
</evidence>
<keyword evidence="10" id="KW-0813">Transport</keyword>
<feature type="binding site" evidence="10">
    <location>
        <position position="75"/>
    </location>
    <ligand>
        <name>Na(+)</name>
        <dbReference type="ChEBI" id="CHEBI:29101"/>
        <note>structural</note>
    </ligand>
</feature>
<dbReference type="PATRIC" id="fig|1423802.4.peg.896"/>
<evidence type="ECO:0000256" key="4">
    <source>
        <dbReference type="ARBA" id="ARBA00022989"/>
    </source>
</evidence>
<comment type="activity regulation">
    <text evidence="10">Na(+) is not transported, but it plays an essential structural role and its presence is essential for fluoride channel function.</text>
</comment>
<protein>
    <recommendedName>
        <fullName evidence="10">Fluoride-specific ion channel FluC</fullName>
    </recommendedName>
</protein>
<feature type="transmembrane region" description="Helical" evidence="10">
    <location>
        <begin position="60"/>
        <end position="81"/>
    </location>
</feature>
<comment type="caution">
    <text evidence="11">The sequence shown here is derived from an EMBL/GenBank/DDBJ whole genome shotgun (WGS) entry which is preliminary data.</text>
</comment>
<comment type="similarity">
    <text evidence="7 10">Belongs to the fluoride channel Fluc/FEX (TC 1.A.43) family.</text>
</comment>
<dbReference type="InterPro" id="IPR003691">
    <property type="entry name" value="FluC"/>
</dbReference>
<evidence type="ECO:0000313" key="12">
    <source>
        <dbReference type="Proteomes" id="UP000051256"/>
    </source>
</evidence>
<reference evidence="11 12" key="1">
    <citation type="journal article" date="2015" name="Genome Announc.">
        <title>Expanding the biotechnology potential of lactobacilli through comparative genomics of 213 strains and associated genera.</title>
        <authorList>
            <person name="Sun Z."/>
            <person name="Harris H.M."/>
            <person name="McCann A."/>
            <person name="Guo C."/>
            <person name="Argimon S."/>
            <person name="Zhang W."/>
            <person name="Yang X."/>
            <person name="Jeffery I.B."/>
            <person name="Cooney J.C."/>
            <person name="Kagawa T.F."/>
            <person name="Liu W."/>
            <person name="Song Y."/>
            <person name="Salvetti E."/>
            <person name="Wrobel A."/>
            <person name="Rasinkangas P."/>
            <person name="Parkhill J."/>
            <person name="Rea M.C."/>
            <person name="O'Sullivan O."/>
            <person name="Ritari J."/>
            <person name="Douillard F.P."/>
            <person name="Paul Ross R."/>
            <person name="Yang R."/>
            <person name="Briner A.E."/>
            <person name="Felis G.E."/>
            <person name="de Vos W.M."/>
            <person name="Barrangou R."/>
            <person name="Klaenhammer T.R."/>
            <person name="Caufield P.W."/>
            <person name="Cui Y."/>
            <person name="Zhang H."/>
            <person name="O'Toole P.W."/>
        </authorList>
    </citation>
    <scope>NUCLEOTIDE SEQUENCE [LARGE SCALE GENOMIC DNA]</scope>
    <source>
        <strain evidence="11 12">DSM 24302</strain>
    </source>
</reference>
<keyword evidence="10" id="KW-0406">Ion transport</keyword>
<feature type="transmembrane region" description="Helical" evidence="10">
    <location>
        <begin position="93"/>
        <end position="117"/>
    </location>
</feature>
<dbReference type="HAMAP" id="MF_00454">
    <property type="entry name" value="FluC"/>
    <property type="match status" value="1"/>
</dbReference>
<evidence type="ECO:0000256" key="5">
    <source>
        <dbReference type="ARBA" id="ARBA00023136"/>
    </source>
</evidence>
<keyword evidence="10" id="KW-0479">Metal-binding</keyword>
<gene>
    <name evidence="10" type="primary">fluC</name>
    <name evidence="10" type="synonym">crcB</name>
    <name evidence="11" type="ORF">FC56_GL000883</name>
</gene>
<evidence type="ECO:0000256" key="9">
    <source>
        <dbReference type="ARBA" id="ARBA00049940"/>
    </source>
</evidence>
<dbReference type="AlphaFoldDB" id="A0A0R2CQL8"/>
<evidence type="ECO:0000313" key="11">
    <source>
        <dbReference type="EMBL" id="KRM93218.1"/>
    </source>
</evidence>
<dbReference type="RefSeq" id="WP_054670512.1">
    <property type="nucleotide sequence ID" value="NZ_AYZR01000009.1"/>
</dbReference>
<dbReference type="PANTHER" id="PTHR28259:SF1">
    <property type="entry name" value="FLUORIDE EXPORT PROTEIN 1-RELATED"/>
    <property type="match status" value="1"/>
</dbReference>
<keyword evidence="2 10" id="KW-1003">Cell membrane</keyword>
<comment type="subcellular location">
    <subcellularLocation>
        <location evidence="1 10">Cell membrane</location>
        <topology evidence="1 10">Multi-pass membrane protein</topology>
    </subcellularLocation>
</comment>
<dbReference type="GO" id="GO:0005886">
    <property type="term" value="C:plasma membrane"/>
    <property type="evidence" value="ECO:0007669"/>
    <property type="project" value="UniProtKB-SubCell"/>
</dbReference>
<name>A0A0R2CQL8_9LACO</name>
<keyword evidence="4 10" id="KW-1133">Transmembrane helix</keyword>
<dbReference type="EMBL" id="AYZR01000009">
    <property type="protein sequence ID" value="KRM93218.1"/>
    <property type="molecule type" value="Genomic_DNA"/>
</dbReference>
<evidence type="ECO:0000256" key="8">
    <source>
        <dbReference type="ARBA" id="ARBA00035585"/>
    </source>
</evidence>
<dbReference type="STRING" id="1423802.FC56_GL000883"/>
<evidence type="ECO:0000256" key="10">
    <source>
        <dbReference type="HAMAP-Rule" id="MF_00454"/>
    </source>
</evidence>
<accession>A0A0R2CQL8</accession>
<evidence type="ECO:0000256" key="3">
    <source>
        <dbReference type="ARBA" id="ARBA00022692"/>
    </source>
</evidence>
<feature type="binding site" evidence="10">
    <location>
        <position position="72"/>
    </location>
    <ligand>
        <name>Na(+)</name>
        <dbReference type="ChEBI" id="CHEBI:29101"/>
        <note>structural</note>
    </ligand>
</feature>
<keyword evidence="12" id="KW-1185">Reference proteome</keyword>
<keyword evidence="3 10" id="KW-0812">Transmembrane</keyword>
<keyword evidence="10" id="KW-0915">Sodium</keyword>
<sequence>MNYLAVACFAFFGGITRYGISLWLAPTHGFPVATLVVNLVGCFLLAFISHYVGEVSKLPSSVVVGMGTGFVGAMTTFSTFSNETLQMFLHHQYGLAFIYDGISLFGGLLISWAAIWLSRRLVERRRPV</sequence>
<comment type="function">
    <text evidence="9 10">Fluoride-specific ion channel. Important for reducing fluoride concentration in the cell, thus reducing its toxicity.</text>
</comment>
<keyword evidence="5 10" id="KW-0472">Membrane</keyword>